<evidence type="ECO:0000313" key="3">
    <source>
        <dbReference type="EMBL" id="MCO6045861.1"/>
    </source>
</evidence>
<feature type="domain" description="LTD" evidence="2">
    <location>
        <begin position="20"/>
        <end position="141"/>
    </location>
</feature>
<dbReference type="Pfam" id="PF00932">
    <property type="entry name" value="LTD"/>
    <property type="match status" value="1"/>
</dbReference>
<keyword evidence="4" id="KW-1185">Reference proteome</keyword>
<protein>
    <submittedName>
        <fullName evidence="3">CotH kinase family protein</fullName>
    </submittedName>
</protein>
<dbReference type="RefSeq" id="WP_252853970.1">
    <property type="nucleotide sequence ID" value="NZ_JAMXLR010000061.1"/>
</dbReference>
<dbReference type="SUPFAM" id="SSF74853">
    <property type="entry name" value="Lamin A/C globular tail domain"/>
    <property type="match status" value="1"/>
</dbReference>
<dbReference type="Pfam" id="PF08757">
    <property type="entry name" value="CotH"/>
    <property type="match status" value="1"/>
</dbReference>
<reference evidence="3" key="1">
    <citation type="submission" date="2022-06" db="EMBL/GenBank/DDBJ databases">
        <title>Aeoliella straminimaris, a novel planctomycete from sediments.</title>
        <authorList>
            <person name="Vitorino I.R."/>
            <person name="Lage O.M."/>
        </authorList>
    </citation>
    <scope>NUCLEOTIDE SEQUENCE</scope>
    <source>
        <strain evidence="3">ICT_H6.2</strain>
    </source>
</reference>
<keyword evidence="3" id="KW-0418">Kinase</keyword>
<dbReference type="Gene3D" id="2.60.40.10">
    <property type="entry name" value="Immunoglobulins"/>
    <property type="match status" value="1"/>
</dbReference>
<dbReference type="InterPro" id="IPR014867">
    <property type="entry name" value="Spore_coat_CotH_CotH2/3/7"/>
</dbReference>
<dbReference type="EMBL" id="JAMXLR010000061">
    <property type="protein sequence ID" value="MCO6045861.1"/>
    <property type="molecule type" value="Genomic_DNA"/>
</dbReference>
<evidence type="ECO:0000259" key="2">
    <source>
        <dbReference type="PROSITE" id="PS51841"/>
    </source>
</evidence>
<proteinExistence type="predicted"/>
<dbReference type="InterPro" id="IPR001322">
    <property type="entry name" value="Lamin_tail_dom"/>
</dbReference>
<comment type="caution">
    <text evidence="3">The sequence shown here is derived from an EMBL/GenBank/DDBJ whole genome shotgun (WGS) entry which is preliminary data.</text>
</comment>
<name>A0A9X2FHC1_9BACT</name>
<gene>
    <name evidence="3" type="ORF">NG895_18330</name>
</gene>
<organism evidence="3 4">
    <name type="scientific">Aeoliella straminimaris</name>
    <dbReference type="NCBI Taxonomy" id="2954799"/>
    <lineage>
        <taxon>Bacteria</taxon>
        <taxon>Pseudomonadati</taxon>
        <taxon>Planctomycetota</taxon>
        <taxon>Planctomycetia</taxon>
        <taxon>Pirellulales</taxon>
        <taxon>Lacipirellulaceae</taxon>
        <taxon>Aeoliella</taxon>
    </lineage>
</organism>
<keyword evidence="3" id="KW-0808">Transferase</keyword>
<dbReference type="InterPro" id="IPR013320">
    <property type="entry name" value="ConA-like_dom_sf"/>
</dbReference>
<dbReference type="Gene3D" id="2.60.120.260">
    <property type="entry name" value="Galactose-binding domain-like"/>
    <property type="match status" value="1"/>
</dbReference>
<dbReference type="InterPro" id="IPR013783">
    <property type="entry name" value="Ig-like_fold"/>
</dbReference>
<dbReference type="InterPro" id="IPR036415">
    <property type="entry name" value="Lamin_tail_dom_sf"/>
</dbReference>
<dbReference type="Pfam" id="PF13385">
    <property type="entry name" value="Laminin_G_3"/>
    <property type="match status" value="1"/>
</dbReference>
<dbReference type="InterPro" id="IPR059177">
    <property type="entry name" value="GH29D-like_dom"/>
</dbReference>
<evidence type="ECO:0000256" key="1">
    <source>
        <dbReference type="SAM" id="MobiDB-lite"/>
    </source>
</evidence>
<dbReference type="Gene3D" id="2.60.40.1260">
    <property type="entry name" value="Lamin Tail domain"/>
    <property type="match status" value="1"/>
</dbReference>
<dbReference type="SUPFAM" id="SSF49899">
    <property type="entry name" value="Concanavalin A-like lectins/glucanases"/>
    <property type="match status" value="1"/>
</dbReference>
<accession>A0A9X2FHC1</accession>
<feature type="compositionally biased region" description="Acidic residues" evidence="1">
    <location>
        <begin position="1564"/>
        <end position="1573"/>
    </location>
</feature>
<evidence type="ECO:0000313" key="4">
    <source>
        <dbReference type="Proteomes" id="UP001155241"/>
    </source>
</evidence>
<dbReference type="Pfam" id="PF13290">
    <property type="entry name" value="CHB_HEX_C_1"/>
    <property type="match status" value="1"/>
</dbReference>
<dbReference type="Proteomes" id="UP001155241">
    <property type="component" value="Unassembled WGS sequence"/>
</dbReference>
<dbReference type="Gene3D" id="2.60.120.200">
    <property type="match status" value="1"/>
</dbReference>
<feature type="region of interest" description="Disordered" evidence="1">
    <location>
        <begin position="1538"/>
        <end position="1573"/>
    </location>
</feature>
<dbReference type="PROSITE" id="PS51841">
    <property type="entry name" value="LTD"/>
    <property type="match status" value="1"/>
</dbReference>
<dbReference type="GO" id="GO:0016301">
    <property type="term" value="F:kinase activity"/>
    <property type="evidence" value="ECO:0007669"/>
    <property type="project" value="UniProtKB-KW"/>
</dbReference>
<sequence length="1573" mass="169277">MHRKMAAGGSRSLRFQALEARCVLDAAALRITEIMASNDNTLEDYQGDSSDWLEIYNPSASTVDLGGLYLTDDVQELTKWQFPVGTTIEPFGFQLVFASDKDTLAPNGELHTNFKLSADGEYLGLVDADGSTVIDAFSPEFPVQFEDVSYGLTMASTTTTLVAEGDAARAWRPTSAAYDSSWTDIGFDDSVFDIVGSAGFGYEAGTDVPSFIGEFNTAVPDDTTALYVRVPFEMTSLVGIDGLQLHLKYDDGFVAYLNGVQIAASNSPANPAWNSTATSIHDDFDAMVFQEFDVSAEIPSLVVGDNVLAIHALNQPAGRSDFLIVPELVATATVPVEASEAGYFEVPTPGFGNGESFAGFAADPTFSVPHGFYDTVQQVEIHSETPDAMIVYTTDGSTPAVNESMVPINGQLYSGAISVNSTTTIRAMAFKHDYKPSFVQSASYLFLDDIVQQSSTGQVPAGWPNYNVNGQLLDYGIDPAILAMYGEQAVKDSLTSIPSITLTTDIANLFDSQTGIYVNALNRGSEWERMTSVELVHPDGSEGFSTAAGLRIRGGYHRNDFNPKHAFRLYFRGEYGDGKLNYPLFGDEGVDEFDVLDLRTAQNYSWAAWGDSVNGLQNTYLREVFSRDTQADMQQPHTRSRYYHLYLNGQYWGLFMTQERVEEAYGESYFGGDEEDYDVVKADSTEAYSTEIADGNDVAWRQLFDYAQQLADDPTGSADNYWAMQGLNPDGSRNEDLEVLLDVDNLIDYMLIIIYTGGHDTGISAFVGNDRANNWFGIRNREDGDQGFQFFLHDNEHSLGTGELVGTLHGTFAIDRTGPFYTALDSSYDYFNPVYLHQDLLVHAEYQQQFIDRVQTLMFDNGVLTPEANIARMTERVEQVDAAILAEAARWGDAKRTVPYNKTNWDNEVAWLLETYFPNRHAMVLDQLANDGLYLAAPTFSQAGGSLPYGSLVTIESTVPGGTIYYTTDGVTDPRPTGGGADPSSAVKVGRTPVVLTQDTTVWARVRSADGTWSGLVEASFVVEALPGDYDLNGAVDALDYDVWKSTFGSTTELRADGNRDNVVDLVDYSIWRNNLGYYLEAATAAAASPTSVTGYSTDLSVLGAGPARESDLSYTWYASGPAEVILSSNGGNGAKNTTATFSEAGEYLFTAIIEDTNGVATSSAVQVTVEQVVAGVAIFPSDTLIATGTSMQLAAYDVDQFGSPIELTANPEWSIVGSGGNVDMAGKITASGTTDTLTVRVESNTGSDEASFDVLSPANWYQADASFGTTLTDSAGGQDGVLVGSVGWQPGIDGNALDLNGGHAELPTGIVRGLNQATIATWFYLDSVDTWSRVFDFGSGTAVNMFLTPQASNFGGPLRFSLKTATSGGEQQINGPSLDAGQWYHVAITLTGSSGTMYIDGVPVATNNSMTVSPADMGRTTQNYLGDSQFPADPPLRGRIDDFRIYSQALPAEQILSLVQASSASLLAPLVAMSSSSTDSGQATETQAADIQDSAFALLAAEDEPESVATAGKALDQSVATDDALLLLLTTARPTRGTSTLASEQPWETAETESSSYVPVGELQEDGLGDLL</sequence>